<evidence type="ECO:0000313" key="1">
    <source>
        <dbReference type="EMBL" id="KKM80159.1"/>
    </source>
</evidence>
<protein>
    <submittedName>
        <fullName evidence="1">Uncharacterized protein</fullName>
    </submittedName>
</protein>
<dbReference type="AlphaFoldDB" id="A0A0F9KD53"/>
<organism evidence="1">
    <name type="scientific">marine sediment metagenome</name>
    <dbReference type="NCBI Taxonomy" id="412755"/>
    <lineage>
        <taxon>unclassified sequences</taxon>
        <taxon>metagenomes</taxon>
        <taxon>ecological metagenomes</taxon>
    </lineage>
</organism>
<proteinExistence type="predicted"/>
<accession>A0A0F9KD53</accession>
<name>A0A0F9KD53_9ZZZZ</name>
<dbReference type="EMBL" id="LAZR01008224">
    <property type="protein sequence ID" value="KKM80159.1"/>
    <property type="molecule type" value="Genomic_DNA"/>
</dbReference>
<sequence>MGFEETVLKKWELCELLHGDHKWLAVTPWIVDKEHKAMEAQAELSYKAGRESIAKEVAVWVKEVLKKEMRVK</sequence>
<comment type="caution">
    <text evidence="1">The sequence shown here is derived from an EMBL/GenBank/DDBJ whole genome shotgun (WGS) entry which is preliminary data.</text>
</comment>
<reference evidence="1" key="1">
    <citation type="journal article" date="2015" name="Nature">
        <title>Complex archaea that bridge the gap between prokaryotes and eukaryotes.</title>
        <authorList>
            <person name="Spang A."/>
            <person name="Saw J.H."/>
            <person name="Jorgensen S.L."/>
            <person name="Zaremba-Niedzwiedzka K."/>
            <person name="Martijn J."/>
            <person name="Lind A.E."/>
            <person name="van Eijk R."/>
            <person name="Schleper C."/>
            <person name="Guy L."/>
            <person name="Ettema T.J."/>
        </authorList>
    </citation>
    <scope>NUCLEOTIDE SEQUENCE</scope>
</reference>
<gene>
    <name evidence="1" type="ORF">LCGC14_1342660</name>
</gene>